<evidence type="ECO:0000313" key="5">
    <source>
        <dbReference type="EMBL" id="PAA73422.1"/>
    </source>
</evidence>
<protein>
    <recommendedName>
        <fullName evidence="4">Peptidase M12B domain-containing protein</fullName>
    </recommendedName>
</protein>
<comment type="caution">
    <text evidence="5">The sequence shown here is derived from an EMBL/GenBank/DDBJ whole genome shotgun (WGS) entry which is preliminary data.</text>
</comment>
<proteinExistence type="predicted"/>
<dbReference type="PANTHER" id="PTHR11905">
    <property type="entry name" value="ADAM A DISINTEGRIN AND METALLOPROTEASE DOMAIN"/>
    <property type="match status" value="1"/>
</dbReference>
<dbReference type="InterPro" id="IPR001590">
    <property type="entry name" value="Peptidase_M12B"/>
</dbReference>
<evidence type="ECO:0000256" key="2">
    <source>
        <dbReference type="SAM" id="MobiDB-lite"/>
    </source>
</evidence>
<dbReference type="EMBL" id="NIVC01001013">
    <property type="protein sequence ID" value="PAA73422.1"/>
    <property type="molecule type" value="Genomic_DNA"/>
</dbReference>
<dbReference type="SUPFAM" id="SSF55486">
    <property type="entry name" value="Metalloproteases ('zincins'), catalytic domain"/>
    <property type="match status" value="1"/>
</dbReference>
<organism evidence="5 6">
    <name type="scientific">Macrostomum lignano</name>
    <dbReference type="NCBI Taxonomy" id="282301"/>
    <lineage>
        <taxon>Eukaryota</taxon>
        <taxon>Metazoa</taxon>
        <taxon>Spiralia</taxon>
        <taxon>Lophotrochozoa</taxon>
        <taxon>Platyhelminthes</taxon>
        <taxon>Rhabditophora</taxon>
        <taxon>Macrostomorpha</taxon>
        <taxon>Macrostomida</taxon>
        <taxon>Macrostomidae</taxon>
        <taxon>Macrostomum</taxon>
    </lineage>
</organism>
<feature type="signal peptide" evidence="3">
    <location>
        <begin position="1"/>
        <end position="19"/>
    </location>
</feature>
<dbReference type="GO" id="GO:0004222">
    <property type="term" value="F:metalloendopeptidase activity"/>
    <property type="evidence" value="ECO:0007669"/>
    <property type="project" value="InterPro"/>
</dbReference>
<name>A0A267FKA0_9PLAT</name>
<evidence type="ECO:0000256" key="1">
    <source>
        <dbReference type="PROSITE-ProRule" id="PRU00276"/>
    </source>
</evidence>
<comment type="caution">
    <text evidence="1">Lacks conserved residue(s) required for the propagation of feature annotation.</text>
</comment>
<keyword evidence="3" id="KW-0732">Signal</keyword>
<dbReference type="GO" id="GO:0006508">
    <property type="term" value="P:proteolysis"/>
    <property type="evidence" value="ECO:0007669"/>
    <property type="project" value="InterPro"/>
</dbReference>
<accession>A0A267FKA0</accession>
<dbReference type="PROSITE" id="PS50215">
    <property type="entry name" value="ADAM_MEPRO"/>
    <property type="match status" value="1"/>
</dbReference>
<evidence type="ECO:0000256" key="3">
    <source>
        <dbReference type="SAM" id="SignalP"/>
    </source>
</evidence>
<dbReference type="InterPro" id="IPR024079">
    <property type="entry name" value="MetalloPept_cat_dom_sf"/>
</dbReference>
<feature type="chain" id="PRO_5012605367" description="Peptidase M12B domain-containing protein" evidence="3">
    <location>
        <begin position="20"/>
        <end position="514"/>
    </location>
</feature>
<evidence type="ECO:0000259" key="4">
    <source>
        <dbReference type="PROSITE" id="PS50215"/>
    </source>
</evidence>
<sequence>MHHLQWLLILLVCIGAASAASTDCANSDHAWRVIWKASGNQLQLNLAPPLLKKQNSTAGRLMPKRLLLKRHSSSVSTVGKSGKVRTDRYKLNSSSSIQATATVVHPKFGGPDLLAGLVRMNSNGSRHSVISLAIHGAAGRGFACQLNSSSKSAKEVTLTSSGGSDASGSGGAAVLELRLDLDPSVWRHFSSSPDGAQAAATSYFGAVFGIVNRALAAVGIQIRWVLGRSRAYASLKAPGIAYLRQFGQRVPALQLLLSMEALADWQKDDRGGYDHHMLITRDRSLLPPASLGPKPKGARLIGLSYVASACQPNSRSVITDLYPAATARLIAHELGHVLGATDSPPNSSREANYLMESDQSRPAHLSRLSRLFTYSAASRSQIKKFLSSSRAGCLRKLSNPASQLWVPEGPAGSAEDQCRHMRQLAFAGPTAHAKILSPPKTTRYLCRPVRCSNGSHSARLLLMPGTLCIPRNKKSRCQMNMICSGGNREIVEQGNRGNRQIVEQGNRETGGTGE</sequence>
<dbReference type="AlphaFoldDB" id="A0A267FKA0"/>
<feature type="compositionally biased region" description="Polar residues" evidence="2">
    <location>
        <begin position="495"/>
        <end position="507"/>
    </location>
</feature>
<feature type="active site" evidence="1">
    <location>
        <position position="333"/>
    </location>
</feature>
<dbReference type="Pfam" id="PF01421">
    <property type="entry name" value="Reprolysin"/>
    <property type="match status" value="1"/>
</dbReference>
<dbReference type="Proteomes" id="UP000215902">
    <property type="component" value="Unassembled WGS sequence"/>
</dbReference>
<keyword evidence="6" id="KW-1185">Reference proteome</keyword>
<reference evidence="5 6" key="1">
    <citation type="submission" date="2017-06" db="EMBL/GenBank/DDBJ databases">
        <title>A platform for efficient transgenesis in Macrostomum lignano, a flatworm model organism for stem cell research.</title>
        <authorList>
            <person name="Berezikov E."/>
        </authorList>
    </citation>
    <scope>NUCLEOTIDE SEQUENCE [LARGE SCALE GENOMIC DNA]</scope>
    <source>
        <strain evidence="5">DV1</strain>
        <tissue evidence="5">Whole organism</tissue>
    </source>
</reference>
<gene>
    <name evidence="5" type="ORF">BOX15_Mlig020008g1</name>
</gene>
<dbReference type="PANTHER" id="PTHR11905:SF159">
    <property type="entry name" value="ADAM METALLOPROTEASE"/>
    <property type="match status" value="1"/>
</dbReference>
<feature type="region of interest" description="Disordered" evidence="2">
    <location>
        <begin position="495"/>
        <end position="514"/>
    </location>
</feature>
<evidence type="ECO:0000313" key="6">
    <source>
        <dbReference type="Proteomes" id="UP000215902"/>
    </source>
</evidence>
<feature type="domain" description="Peptidase M12B" evidence="4">
    <location>
        <begin position="173"/>
        <end position="398"/>
    </location>
</feature>
<dbReference type="Gene3D" id="3.40.390.10">
    <property type="entry name" value="Collagenase (Catalytic Domain)"/>
    <property type="match status" value="1"/>
</dbReference>
<dbReference type="OrthoDB" id="6097485at2759"/>